<dbReference type="RefSeq" id="WP_147871595.1">
    <property type="nucleotide sequence ID" value="NZ_CP036264.1"/>
</dbReference>
<name>A0A5B9MMR3_9BACT</name>
<evidence type="ECO:0000256" key="1">
    <source>
        <dbReference type="SAM" id="MobiDB-lite"/>
    </source>
</evidence>
<evidence type="ECO:0000313" key="3">
    <source>
        <dbReference type="Proteomes" id="UP000321353"/>
    </source>
</evidence>
<reference evidence="2 3" key="1">
    <citation type="submission" date="2019-02" db="EMBL/GenBank/DDBJ databases">
        <title>Planctomycetal bacteria perform biofilm scaping via a novel small molecule.</title>
        <authorList>
            <person name="Jeske O."/>
            <person name="Boedeker C."/>
            <person name="Wiegand S."/>
            <person name="Breitling P."/>
            <person name="Kallscheuer N."/>
            <person name="Jogler M."/>
            <person name="Rohde M."/>
            <person name="Petersen J."/>
            <person name="Medema M.H."/>
            <person name="Surup F."/>
            <person name="Jogler C."/>
        </authorList>
    </citation>
    <scope>NUCLEOTIDE SEQUENCE [LARGE SCALE GENOMIC DNA]</scope>
    <source>
        <strain evidence="2 3">Mal15</strain>
    </source>
</reference>
<evidence type="ECO:0000313" key="2">
    <source>
        <dbReference type="EMBL" id="QEG02692.1"/>
    </source>
</evidence>
<protein>
    <submittedName>
        <fullName evidence="2">Uncharacterized protein</fullName>
    </submittedName>
</protein>
<dbReference type="EMBL" id="CP036264">
    <property type="protein sequence ID" value="QEG02692.1"/>
    <property type="molecule type" value="Genomic_DNA"/>
</dbReference>
<proteinExistence type="predicted"/>
<feature type="compositionally biased region" description="Low complexity" evidence="1">
    <location>
        <begin position="181"/>
        <end position="198"/>
    </location>
</feature>
<feature type="compositionally biased region" description="Polar residues" evidence="1">
    <location>
        <begin position="91"/>
        <end position="109"/>
    </location>
</feature>
<gene>
    <name evidence="2" type="ORF">Mal15_68130</name>
</gene>
<feature type="compositionally biased region" description="Low complexity" evidence="1">
    <location>
        <begin position="1"/>
        <end position="21"/>
    </location>
</feature>
<feature type="region of interest" description="Disordered" evidence="1">
    <location>
        <begin position="181"/>
        <end position="376"/>
    </location>
</feature>
<feature type="compositionally biased region" description="Low complexity" evidence="1">
    <location>
        <begin position="70"/>
        <end position="88"/>
    </location>
</feature>
<organism evidence="2 3">
    <name type="scientific">Stieleria maiorica</name>
    <dbReference type="NCBI Taxonomy" id="2795974"/>
    <lineage>
        <taxon>Bacteria</taxon>
        <taxon>Pseudomonadati</taxon>
        <taxon>Planctomycetota</taxon>
        <taxon>Planctomycetia</taxon>
        <taxon>Pirellulales</taxon>
        <taxon>Pirellulaceae</taxon>
        <taxon>Stieleria</taxon>
    </lineage>
</organism>
<dbReference type="KEGG" id="smam:Mal15_68130"/>
<accession>A0A5B9MMR3</accession>
<keyword evidence="3" id="KW-1185">Reference proteome</keyword>
<dbReference type="Proteomes" id="UP000321353">
    <property type="component" value="Chromosome"/>
</dbReference>
<feature type="compositionally biased region" description="Low complexity" evidence="1">
    <location>
        <begin position="47"/>
        <end position="62"/>
    </location>
</feature>
<dbReference type="Gene3D" id="2.30.30.700">
    <property type="entry name" value="SLA1 homology domain 1"/>
    <property type="match status" value="1"/>
</dbReference>
<sequence length="608" mass="65020">MGTADAQAQTPAASTAATANTSWNLRWRKSPKVTPPPAPVTQRDVFSTPPRHTPAHAATAASPAPPANPAPASGVAQVAQVAHHQAVANPMRSQPTSSHQQANAFQQAAVSRTIRQAQLSRQSQDFQDIGQVRQTQYSAPNTAAPVGNYRRAAAAPQRAPERLAQANDFFNNPFADGLNAPAQASAAQSPAAQSAPAARVALQQRRPGATAQLAIAPQTSGDDSAPGLTLPDLPGAAPQGNAAGTPAPAPEQLPPNALRGVGPDTQSLPAPSLPTPDDGSSMRDLLSDPDQQVIPEPSIDAPADQSSAQPPSIPQLNDPAVQPGDVPTDSPSDRVPTDGGQPDSYLYENPFDQNRTQREQNGRTDQAPIGRIPGDTSMLKANQLSCEDFRARIASETIDKISLDPSPPFRPDLFDPADYQRQREKFESRQTNRPWSNIDGSVIANGRFIGLAYEQVIIETEDGTQQELQVNQLSEGDLGYLSENWGLPKECLIAKVDYTPRSWAPLTMTWKASNLCSKPRYFEQVNLERYGHTAGPWLQPVVSSAHFFANIAVLPYKMGIHPPNECQYALGYYRPGNCAPWIVPPVPISARGALVQGAAMTGAFWLIP</sequence>
<feature type="region of interest" description="Disordered" evidence="1">
    <location>
        <begin position="1"/>
        <end position="109"/>
    </location>
</feature>
<dbReference type="AlphaFoldDB" id="A0A5B9MMR3"/>